<evidence type="ECO:0000313" key="1">
    <source>
        <dbReference type="EMBL" id="NYD90506.1"/>
    </source>
</evidence>
<reference evidence="1 2" key="1">
    <citation type="submission" date="2020-08" db="EMBL/GenBank/DDBJ databases">
        <title>The Agave Microbiome: Exploring the role of microbial communities in plant adaptations to desert environments.</title>
        <authorList>
            <person name="Partida-Martinez L.P."/>
        </authorList>
    </citation>
    <scope>NUCLEOTIDE SEQUENCE [LARGE SCALE GENOMIC DNA]</scope>
    <source>
        <strain evidence="1 2">AS2.3</strain>
    </source>
</reference>
<organism evidence="1 2">
    <name type="scientific">Sphingomonas melonis</name>
    <dbReference type="NCBI Taxonomy" id="152682"/>
    <lineage>
        <taxon>Bacteria</taxon>
        <taxon>Pseudomonadati</taxon>
        <taxon>Pseudomonadota</taxon>
        <taxon>Alphaproteobacteria</taxon>
        <taxon>Sphingomonadales</taxon>
        <taxon>Sphingomonadaceae</taxon>
        <taxon>Sphingomonas</taxon>
    </lineage>
</organism>
<keyword evidence="2" id="KW-1185">Reference proteome</keyword>
<dbReference type="EMBL" id="JACCBY010000003">
    <property type="protein sequence ID" value="NYD90506.1"/>
    <property type="molecule type" value="Genomic_DNA"/>
</dbReference>
<proteinExistence type="predicted"/>
<evidence type="ECO:0000313" key="2">
    <source>
        <dbReference type="Proteomes" id="UP000517753"/>
    </source>
</evidence>
<accession>A0A7Y9FNE3</accession>
<gene>
    <name evidence="1" type="ORF">HD841_002303</name>
</gene>
<comment type="caution">
    <text evidence="1">The sequence shown here is derived from an EMBL/GenBank/DDBJ whole genome shotgun (WGS) entry which is preliminary data.</text>
</comment>
<protein>
    <submittedName>
        <fullName evidence="1">Uncharacterized protein</fullName>
    </submittedName>
</protein>
<sequence length="124" mass="13307">MPLFSCSIGAKRMSICGSGQRAAYRYGLPGKIELSSTQLTFAEKAISGGGETQITATNKDYSYTVFDRTVRTSLGEDGRHDPAFGSGLLIRHNGKVVATRPCDEDVPIVARARTMIPAGPYIAH</sequence>
<name>A0A7Y9FNE3_9SPHN</name>
<dbReference type="AlphaFoldDB" id="A0A7Y9FNE3"/>
<dbReference type="Proteomes" id="UP000517753">
    <property type="component" value="Unassembled WGS sequence"/>
</dbReference>